<dbReference type="Proteomes" id="UP000553888">
    <property type="component" value="Unassembled WGS sequence"/>
</dbReference>
<reference evidence="1 2" key="1">
    <citation type="submission" date="2020-07" db="EMBL/GenBank/DDBJ databases">
        <title>Sequencing the genomes of 1000 actinobacteria strains.</title>
        <authorList>
            <person name="Klenk H.-P."/>
        </authorList>
    </citation>
    <scope>NUCLEOTIDE SEQUENCE [LARGE SCALE GENOMIC DNA]</scope>
    <source>
        <strain evidence="1 2">DSM 23141</strain>
    </source>
</reference>
<evidence type="ECO:0000313" key="2">
    <source>
        <dbReference type="Proteomes" id="UP000553888"/>
    </source>
</evidence>
<dbReference type="AlphaFoldDB" id="A0A852YB88"/>
<gene>
    <name evidence="1" type="ORF">BJ979_001087</name>
</gene>
<protein>
    <submittedName>
        <fullName evidence="1">Uncharacterized protein</fullName>
    </submittedName>
</protein>
<dbReference type="RefSeq" id="WP_218853448.1">
    <property type="nucleotide sequence ID" value="NZ_JACBZY010000001.1"/>
</dbReference>
<sequence length="81" mass="8776">MPQPQPPLPIHPSGVVWSRVEPGFHVGSRSSEFLGYVERQTDGSYRAHDMRSQTVGDFADLRAATRAVEALEPAQPTGSAS</sequence>
<dbReference type="EMBL" id="JACBZY010000001">
    <property type="protein sequence ID" value="NYG98461.1"/>
    <property type="molecule type" value="Genomic_DNA"/>
</dbReference>
<comment type="caution">
    <text evidence="1">The sequence shown here is derived from an EMBL/GenBank/DDBJ whole genome shotgun (WGS) entry which is preliminary data.</text>
</comment>
<name>A0A852YB88_9MICO</name>
<organism evidence="1 2">
    <name type="scientific">Schumannella luteola</name>
    <dbReference type="NCBI Taxonomy" id="472059"/>
    <lineage>
        <taxon>Bacteria</taxon>
        <taxon>Bacillati</taxon>
        <taxon>Actinomycetota</taxon>
        <taxon>Actinomycetes</taxon>
        <taxon>Micrococcales</taxon>
        <taxon>Microbacteriaceae</taxon>
        <taxon>Schumannella</taxon>
    </lineage>
</organism>
<accession>A0A852YB88</accession>
<proteinExistence type="predicted"/>
<keyword evidence="2" id="KW-1185">Reference proteome</keyword>
<evidence type="ECO:0000313" key="1">
    <source>
        <dbReference type="EMBL" id="NYG98461.1"/>
    </source>
</evidence>